<dbReference type="AlphaFoldDB" id="A0A401FSD8"/>
<dbReference type="Gene3D" id="1.20.120.160">
    <property type="entry name" value="HPT domain"/>
    <property type="match status" value="1"/>
</dbReference>
<organism evidence="3 4">
    <name type="scientific">Desulfonema ishimotonii</name>
    <dbReference type="NCBI Taxonomy" id="45657"/>
    <lineage>
        <taxon>Bacteria</taxon>
        <taxon>Pseudomonadati</taxon>
        <taxon>Thermodesulfobacteriota</taxon>
        <taxon>Desulfobacteria</taxon>
        <taxon>Desulfobacterales</taxon>
        <taxon>Desulfococcaceae</taxon>
        <taxon>Desulfonema</taxon>
    </lineage>
</organism>
<dbReference type="InterPro" id="IPR036641">
    <property type="entry name" value="HPT_dom_sf"/>
</dbReference>
<dbReference type="GO" id="GO:0004672">
    <property type="term" value="F:protein kinase activity"/>
    <property type="evidence" value="ECO:0007669"/>
    <property type="project" value="UniProtKB-ARBA"/>
</dbReference>
<dbReference type="RefSeq" id="WP_231714611.1">
    <property type="nucleotide sequence ID" value="NZ_BEXT01000001.1"/>
</dbReference>
<name>A0A401FSD8_9BACT</name>
<accession>A0A401FSD8</accession>
<reference evidence="4" key="2">
    <citation type="submission" date="2019-01" db="EMBL/GenBank/DDBJ databases">
        <title>Genome sequence of Desulfonema ishimotonii strain Tokyo 01.</title>
        <authorList>
            <person name="Fukui M."/>
        </authorList>
    </citation>
    <scope>NUCLEOTIDE SEQUENCE [LARGE SCALE GENOMIC DNA]</scope>
    <source>
        <strain evidence="4">Tokyo 01</strain>
    </source>
</reference>
<evidence type="ECO:0000313" key="3">
    <source>
        <dbReference type="EMBL" id="GBC59875.1"/>
    </source>
</evidence>
<proteinExistence type="predicted"/>
<feature type="modified residue" description="Phosphohistidine" evidence="1">
    <location>
        <position position="47"/>
    </location>
</feature>
<gene>
    <name evidence="3" type="ORF">DENIS_0816</name>
</gene>
<evidence type="ECO:0000259" key="2">
    <source>
        <dbReference type="PROSITE" id="PS50894"/>
    </source>
</evidence>
<sequence length="107" mass="12251">MLRAFDHDWDFFRECVTIFKEEYPAMLRSIREKVAAGDATGVRQTAHALRGMVGNFQATQVARTAQALEEMGLRNELNRAESTWNCLESEVVGLEQMLEKLIREEMG</sequence>
<dbReference type="InterPro" id="IPR008207">
    <property type="entry name" value="Sig_transdc_His_kin_Hpt_dom"/>
</dbReference>
<evidence type="ECO:0000256" key="1">
    <source>
        <dbReference type="PROSITE-ProRule" id="PRU00110"/>
    </source>
</evidence>
<dbReference type="EMBL" id="BEXT01000001">
    <property type="protein sequence ID" value="GBC59875.1"/>
    <property type="molecule type" value="Genomic_DNA"/>
</dbReference>
<dbReference type="SMART" id="SM00073">
    <property type="entry name" value="HPT"/>
    <property type="match status" value="1"/>
</dbReference>
<comment type="caution">
    <text evidence="3">The sequence shown here is derived from an EMBL/GenBank/DDBJ whole genome shotgun (WGS) entry which is preliminary data.</text>
</comment>
<dbReference type="SUPFAM" id="SSF47226">
    <property type="entry name" value="Histidine-containing phosphotransfer domain, HPT domain"/>
    <property type="match status" value="1"/>
</dbReference>
<dbReference type="Proteomes" id="UP000288096">
    <property type="component" value="Unassembled WGS sequence"/>
</dbReference>
<feature type="domain" description="HPt" evidence="2">
    <location>
        <begin position="8"/>
        <end position="107"/>
    </location>
</feature>
<protein>
    <recommendedName>
        <fullName evidence="2">HPt domain-containing protein</fullName>
    </recommendedName>
</protein>
<dbReference type="Pfam" id="PF01627">
    <property type="entry name" value="Hpt"/>
    <property type="match status" value="1"/>
</dbReference>
<evidence type="ECO:0000313" key="4">
    <source>
        <dbReference type="Proteomes" id="UP000288096"/>
    </source>
</evidence>
<keyword evidence="4" id="KW-1185">Reference proteome</keyword>
<dbReference type="PROSITE" id="PS50894">
    <property type="entry name" value="HPT"/>
    <property type="match status" value="1"/>
</dbReference>
<reference evidence="4" key="1">
    <citation type="submission" date="2017-11" db="EMBL/GenBank/DDBJ databases">
        <authorList>
            <person name="Watanabe M."/>
            <person name="Kojima H."/>
        </authorList>
    </citation>
    <scope>NUCLEOTIDE SEQUENCE [LARGE SCALE GENOMIC DNA]</scope>
    <source>
        <strain evidence="4">Tokyo 01</strain>
    </source>
</reference>
<dbReference type="GO" id="GO:0000160">
    <property type="term" value="P:phosphorelay signal transduction system"/>
    <property type="evidence" value="ECO:0007669"/>
    <property type="project" value="InterPro"/>
</dbReference>
<keyword evidence="1" id="KW-0597">Phosphoprotein</keyword>